<dbReference type="PANTHER" id="PTHR44757">
    <property type="entry name" value="DIGUANYLATE CYCLASE DGCP"/>
    <property type="match status" value="1"/>
</dbReference>
<accession>A0ABN1GRB2</accession>
<dbReference type="PANTHER" id="PTHR44757:SF2">
    <property type="entry name" value="BIOFILM ARCHITECTURE MAINTENANCE PROTEIN MBAA"/>
    <property type="match status" value="1"/>
</dbReference>
<feature type="domain" description="EAL" evidence="1">
    <location>
        <begin position="338"/>
        <end position="592"/>
    </location>
</feature>
<evidence type="ECO:0000313" key="4">
    <source>
        <dbReference type="Proteomes" id="UP001501352"/>
    </source>
</evidence>
<dbReference type="SUPFAM" id="SSF55073">
    <property type="entry name" value="Nucleotide cyclase"/>
    <property type="match status" value="1"/>
</dbReference>
<dbReference type="Gene3D" id="3.30.450.40">
    <property type="match status" value="1"/>
</dbReference>
<dbReference type="Proteomes" id="UP001501352">
    <property type="component" value="Unassembled WGS sequence"/>
</dbReference>
<dbReference type="SMART" id="SM00267">
    <property type="entry name" value="GGDEF"/>
    <property type="match status" value="1"/>
</dbReference>
<dbReference type="SMART" id="SM00052">
    <property type="entry name" value="EAL"/>
    <property type="match status" value="1"/>
</dbReference>
<gene>
    <name evidence="3" type="ORF">GCM10009422_10160</name>
</gene>
<dbReference type="CDD" id="cd01948">
    <property type="entry name" value="EAL"/>
    <property type="match status" value="1"/>
</dbReference>
<feature type="domain" description="GGDEF" evidence="2">
    <location>
        <begin position="198"/>
        <end position="329"/>
    </location>
</feature>
<dbReference type="PROSITE" id="PS50887">
    <property type="entry name" value="GGDEF"/>
    <property type="match status" value="1"/>
</dbReference>
<sequence length="724" mass="78545">MLLLQNDILEMVARGEPLAVTATALCMRVEEMLPDVVCSILSVDDHGRLHPLASPGLPPEFSASFDGLEVGPDVGSCGSAIFLGESVEVVDIATDPRWKPYAWLALPLGLKACWSTPIVGRDGKVLGAFAFYFRRPRAHTPKEAEVVQASIHLCAIAMERDQQAAAQHRLAYRDMLTDLPNRAAFNAATARYGEGSSYCWALLIIDLDNLKTVNDTFGHKAGDGLLRAAAERIQAGAAPHRVFRLGGDEFAVIVEGDLVSAMPSAIADQILARLTDPVDCDGHLVSPRATIGCAAAKPGIPVDEIRQNADFALYHAKETRKGGIVVYTPGLGTSMNRRLGAIRDVGEALRESRIDAHYQPVVRLDTGEIVGLEALFRVRTPDGQIIPAGDYFEATTDIHTATRLTRCMLDIVARDVRAWLDQGIWFQHVGINVSSADFQGGDLHDVIRQSFEREDVPLHHIILEVTETTYMGQDGIIALEIQKLRENGLKVALDDFGTGFASLTHLLSVPVDIIKIDKSFVARMEPESRSAAIVEGLLSMASKLGIRVVAEGIENPMQAEMLRSFGCALGQGYLYARPVDRQAITAMLSDKAQKRDPDLALAAGTSPEALAATLDQSLPEAERLVRYAILLCGEDWRVVSERRQLGRFSSRAAAFQCALRLAREANASGAAVELLHADSVGELKSFYLTQEDHDGREFPVEELSVPLEAEPAARPSIRKAAAGG</sequence>
<dbReference type="SMART" id="SM00065">
    <property type="entry name" value="GAF"/>
    <property type="match status" value="1"/>
</dbReference>
<dbReference type="InterPro" id="IPR035919">
    <property type="entry name" value="EAL_sf"/>
</dbReference>
<dbReference type="Gene3D" id="3.30.70.270">
    <property type="match status" value="1"/>
</dbReference>
<dbReference type="InterPro" id="IPR029016">
    <property type="entry name" value="GAF-like_dom_sf"/>
</dbReference>
<dbReference type="SUPFAM" id="SSF55781">
    <property type="entry name" value="GAF domain-like"/>
    <property type="match status" value="1"/>
</dbReference>
<dbReference type="CDD" id="cd01949">
    <property type="entry name" value="GGDEF"/>
    <property type="match status" value="1"/>
</dbReference>
<dbReference type="PROSITE" id="PS50883">
    <property type="entry name" value="EAL"/>
    <property type="match status" value="1"/>
</dbReference>
<proteinExistence type="predicted"/>
<evidence type="ECO:0000313" key="3">
    <source>
        <dbReference type="EMBL" id="GAA0616984.1"/>
    </source>
</evidence>
<dbReference type="EMBL" id="BAAAGA010000002">
    <property type="protein sequence ID" value="GAA0616984.1"/>
    <property type="molecule type" value="Genomic_DNA"/>
</dbReference>
<evidence type="ECO:0000259" key="1">
    <source>
        <dbReference type="PROSITE" id="PS50883"/>
    </source>
</evidence>
<evidence type="ECO:0008006" key="5">
    <source>
        <dbReference type="Google" id="ProtNLM"/>
    </source>
</evidence>
<dbReference type="InterPro" id="IPR052155">
    <property type="entry name" value="Biofilm_reg_signaling"/>
</dbReference>
<reference evidence="3 4" key="1">
    <citation type="journal article" date="2019" name="Int. J. Syst. Evol. Microbiol.">
        <title>The Global Catalogue of Microorganisms (GCM) 10K type strain sequencing project: providing services to taxonomists for standard genome sequencing and annotation.</title>
        <authorList>
            <consortium name="The Broad Institute Genomics Platform"/>
            <consortium name="The Broad Institute Genome Sequencing Center for Infectious Disease"/>
            <person name="Wu L."/>
            <person name="Ma J."/>
        </authorList>
    </citation>
    <scope>NUCLEOTIDE SEQUENCE [LARGE SCALE GENOMIC DNA]</scope>
    <source>
        <strain evidence="3 4">JCM 12928</strain>
    </source>
</reference>
<protein>
    <recommendedName>
        <fullName evidence="5">EAL domain-containing protein</fullName>
    </recommendedName>
</protein>
<dbReference type="Gene3D" id="3.20.20.450">
    <property type="entry name" value="EAL domain"/>
    <property type="match status" value="1"/>
</dbReference>
<organism evidence="3 4">
    <name type="scientific">Brevundimonas kwangchunensis</name>
    <dbReference type="NCBI Taxonomy" id="322163"/>
    <lineage>
        <taxon>Bacteria</taxon>
        <taxon>Pseudomonadati</taxon>
        <taxon>Pseudomonadota</taxon>
        <taxon>Alphaproteobacteria</taxon>
        <taxon>Caulobacterales</taxon>
        <taxon>Caulobacteraceae</taxon>
        <taxon>Brevundimonas</taxon>
    </lineage>
</organism>
<keyword evidence="4" id="KW-1185">Reference proteome</keyword>
<dbReference type="Pfam" id="PF00563">
    <property type="entry name" value="EAL"/>
    <property type="match status" value="1"/>
</dbReference>
<dbReference type="InterPro" id="IPR000160">
    <property type="entry name" value="GGDEF_dom"/>
</dbReference>
<dbReference type="Pfam" id="PF00990">
    <property type="entry name" value="GGDEF"/>
    <property type="match status" value="1"/>
</dbReference>
<dbReference type="InterPro" id="IPR043128">
    <property type="entry name" value="Rev_trsase/Diguanyl_cyclase"/>
</dbReference>
<comment type="caution">
    <text evidence="3">The sequence shown here is derived from an EMBL/GenBank/DDBJ whole genome shotgun (WGS) entry which is preliminary data.</text>
</comment>
<dbReference type="Pfam" id="PF13185">
    <property type="entry name" value="GAF_2"/>
    <property type="match status" value="1"/>
</dbReference>
<dbReference type="NCBIfam" id="TIGR00254">
    <property type="entry name" value="GGDEF"/>
    <property type="match status" value="1"/>
</dbReference>
<name>A0ABN1GRB2_9CAUL</name>
<dbReference type="SUPFAM" id="SSF141868">
    <property type="entry name" value="EAL domain-like"/>
    <property type="match status" value="1"/>
</dbReference>
<dbReference type="InterPro" id="IPR001633">
    <property type="entry name" value="EAL_dom"/>
</dbReference>
<dbReference type="RefSeq" id="WP_343791349.1">
    <property type="nucleotide sequence ID" value="NZ_BAAAGA010000002.1"/>
</dbReference>
<dbReference type="InterPro" id="IPR029787">
    <property type="entry name" value="Nucleotide_cyclase"/>
</dbReference>
<evidence type="ECO:0000259" key="2">
    <source>
        <dbReference type="PROSITE" id="PS50887"/>
    </source>
</evidence>
<dbReference type="InterPro" id="IPR003018">
    <property type="entry name" value="GAF"/>
</dbReference>